<dbReference type="PRINTS" id="PR00861">
    <property type="entry name" value="ALYTICPTASE"/>
</dbReference>
<evidence type="ECO:0000313" key="10">
    <source>
        <dbReference type="Proteomes" id="UP000546642"/>
    </source>
</evidence>
<dbReference type="InterPro" id="IPR001254">
    <property type="entry name" value="Trypsin_dom"/>
</dbReference>
<dbReference type="CDD" id="cd21112">
    <property type="entry name" value="alphaLP-like"/>
    <property type="match status" value="1"/>
</dbReference>
<evidence type="ECO:0000256" key="3">
    <source>
        <dbReference type="ARBA" id="ARBA00022801"/>
    </source>
</evidence>
<reference evidence="9 10" key="1">
    <citation type="submission" date="2020-08" db="EMBL/GenBank/DDBJ databases">
        <title>Sequencing the genomes of 1000 actinobacteria strains.</title>
        <authorList>
            <person name="Klenk H.-P."/>
        </authorList>
    </citation>
    <scope>NUCLEOTIDE SEQUENCE [LARGE SCALE GENOMIC DNA]</scope>
    <source>
        <strain evidence="9 10">DSM 46659</strain>
    </source>
</reference>
<dbReference type="EC" id="3.4.21.-" evidence="9"/>
<evidence type="ECO:0000256" key="5">
    <source>
        <dbReference type="ARBA" id="ARBA00023157"/>
    </source>
</evidence>
<keyword evidence="3 9" id="KW-0378">Hydrolase</keyword>
<proteinExistence type="inferred from homology"/>
<comment type="similarity">
    <text evidence="1">Belongs to the peptidase S1 family.</text>
</comment>
<sequence length="221" mass="23154">MTPIRRLVGASLLALATLLALAPAPAFGQETRLIAGEPLFIDDRGHCAIGAVVRTADGGGGFLTGYGCGEVGGTVRLANGQRGTVEWASRSDVVAFVRAHQDWILTPYAHRYGGGDDLTVRGSREAPVGDSVCRSGPTTGWHCGTIQAKNQSLYPVPWPVHGVTRTTICVEPGDHGGPVYSGDQLQGITIGGSGNCRTGGVTFFRPIEQILPKYDLTLVTG</sequence>
<comment type="caution">
    <text evidence="9">The sequence shown here is derived from an EMBL/GenBank/DDBJ whole genome shotgun (WGS) entry which is preliminary data.</text>
</comment>
<keyword evidence="10" id="KW-1185">Reference proteome</keyword>
<dbReference type="Pfam" id="PF00089">
    <property type="entry name" value="Trypsin"/>
    <property type="match status" value="1"/>
</dbReference>
<evidence type="ECO:0000256" key="7">
    <source>
        <dbReference type="SAM" id="SignalP"/>
    </source>
</evidence>
<feature type="domain" description="Peptidase S1" evidence="8">
    <location>
        <begin position="123"/>
        <end position="211"/>
    </location>
</feature>
<evidence type="ECO:0000259" key="8">
    <source>
        <dbReference type="Pfam" id="PF00089"/>
    </source>
</evidence>
<dbReference type="InterPro" id="IPR009003">
    <property type="entry name" value="Peptidase_S1_PA"/>
</dbReference>
<evidence type="ECO:0000256" key="6">
    <source>
        <dbReference type="PIRSR" id="PIRSR001134-2"/>
    </source>
</evidence>
<name>A0A7W9YHW6_9ACTN</name>
<evidence type="ECO:0000313" key="9">
    <source>
        <dbReference type="EMBL" id="MBB6171506.1"/>
    </source>
</evidence>
<feature type="disulfide bond" evidence="6">
    <location>
        <begin position="133"/>
        <end position="143"/>
    </location>
</feature>
<feature type="disulfide bond" evidence="6">
    <location>
        <begin position="169"/>
        <end position="196"/>
    </location>
</feature>
<accession>A0A7W9YHW6</accession>
<keyword evidence="2" id="KW-0645">Protease</keyword>
<evidence type="ECO:0000256" key="4">
    <source>
        <dbReference type="ARBA" id="ARBA00022825"/>
    </source>
</evidence>
<feature type="disulfide bond" evidence="6">
    <location>
        <begin position="47"/>
        <end position="68"/>
    </location>
</feature>
<evidence type="ECO:0000256" key="1">
    <source>
        <dbReference type="ARBA" id="ARBA00007664"/>
    </source>
</evidence>
<feature type="signal peptide" evidence="7">
    <location>
        <begin position="1"/>
        <end position="28"/>
    </location>
</feature>
<dbReference type="Proteomes" id="UP000546642">
    <property type="component" value="Unassembled WGS sequence"/>
</dbReference>
<dbReference type="EMBL" id="JACHDS010000001">
    <property type="protein sequence ID" value="MBB6171506.1"/>
    <property type="molecule type" value="Genomic_DNA"/>
</dbReference>
<dbReference type="InterPro" id="IPR043504">
    <property type="entry name" value="Peptidase_S1_PA_chymotrypsin"/>
</dbReference>
<dbReference type="Gene3D" id="2.40.10.10">
    <property type="entry name" value="Trypsin-like serine proteases"/>
    <property type="match status" value="2"/>
</dbReference>
<dbReference type="SUPFAM" id="SSF50494">
    <property type="entry name" value="Trypsin-like serine proteases"/>
    <property type="match status" value="1"/>
</dbReference>
<protein>
    <submittedName>
        <fullName evidence="9">Streptogrisin C</fullName>
        <ecNumber evidence="9">3.4.21.-</ecNumber>
    </submittedName>
</protein>
<dbReference type="AlphaFoldDB" id="A0A7W9YHW6"/>
<gene>
    <name evidence="9" type="ORF">HNR23_001566</name>
</gene>
<dbReference type="RefSeq" id="WP_184074765.1">
    <property type="nucleotide sequence ID" value="NZ_JACHDS010000001.1"/>
</dbReference>
<keyword evidence="4" id="KW-0720">Serine protease</keyword>
<keyword evidence="5 6" id="KW-1015">Disulfide bond</keyword>
<organism evidence="9 10">
    <name type="scientific">Nocardiopsis mwathae</name>
    <dbReference type="NCBI Taxonomy" id="1472723"/>
    <lineage>
        <taxon>Bacteria</taxon>
        <taxon>Bacillati</taxon>
        <taxon>Actinomycetota</taxon>
        <taxon>Actinomycetes</taxon>
        <taxon>Streptosporangiales</taxon>
        <taxon>Nocardiopsidaceae</taxon>
        <taxon>Nocardiopsis</taxon>
    </lineage>
</organism>
<dbReference type="InterPro" id="IPR001316">
    <property type="entry name" value="Pept_S1A_streptogrisin"/>
</dbReference>
<dbReference type="PIRSF" id="PIRSF001134">
    <property type="entry name" value="Streptogrisin"/>
    <property type="match status" value="1"/>
</dbReference>
<keyword evidence="7" id="KW-0732">Signal</keyword>
<dbReference type="GO" id="GO:0006508">
    <property type="term" value="P:proteolysis"/>
    <property type="evidence" value="ECO:0007669"/>
    <property type="project" value="UniProtKB-KW"/>
</dbReference>
<dbReference type="GO" id="GO:0004252">
    <property type="term" value="F:serine-type endopeptidase activity"/>
    <property type="evidence" value="ECO:0007669"/>
    <property type="project" value="InterPro"/>
</dbReference>
<evidence type="ECO:0000256" key="2">
    <source>
        <dbReference type="ARBA" id="ARBA00022670"/>
    </source>
</evidence>
<feature type="chain" id="PRO_5031564147" evidence="7">
    <location>
        <begin position="29"/>
        <end position="221"/>
    </location>
</feature>